<dbReference type="EMBL" id="JAENGZ010001644">
    <property type="protein sequence ID" value="KAG6946971.1"/>
    <property type="molecule type" value="Genomic_DNA"/>
</dbReference>
<reference evidence="1" key="1">
    <citation type="submission" date="2021-01" db="EMBL/GenBank/DDBJ databases">
        <title>Phytophthora aleatoria, a newly-described species from Pinus radiata is distinct from Phytophthora cactorum isolates based on comparative genomics.</title>
        <authorList>
            <person name="Mcdougal R."/>
            <person name="Panda P."/>
            <person name="Williams N."/>
            <person name="Studholme D.J."/>
        </authorList>
    </citation>
    <scope>NUCLEOTIDE SEQUENCE</scope>
    <source>
        <strain evidence="1">NZFS 3830</strain>
    </source>
</reference>
<accession>A0A8T1TQS6</accession>
<evidence type="ECO:0000313" key="2">
    <source>
        <dbReference type="Proteomes" id="UP000688947"/>
    </source>
</evidence>
<comment type="caution">
    <text evidence="1">The sequence shown here is derived from an EMBL/GenBank/DDBJ whole genome shotgun (WGS) entry which is preliminary data.</text>
</comment>
<dbReference type="OrthoDB" id="107171at2759"/>
<organism evidence="1 2">
    <name type="scientific">Phytophthora cactorum</name>
    <dbReference type="NCBI Taxonomy" id="29920"/>
    <lineage>
        <taxon>Eukaryota</taxon>
        <taxon>Sar</taxon>
        <taxon>Stramenopiles</taxon>
        <taxon>Oomycota</taxon>
        <taxon>Peronosporomycetes</taxon>
        <taxon>Peronosporales</taxon>
        <taxon>Peronosporaceae</taxon>
        <taxon>Phytophthora</taxon>
    </lineage>
</organism>
<sequence>MHSADFKWRAVTLHYAYAAPCEVVGRVLGVPGRAVRRGMHSLRRPGTCWPKREMVALCTQLSSWRCCFVSGRPPLLLRGRPACRGQEAVS</sequence>
<dbReference type="Proteomes" id="UP000688947">
    <property type="component" value="Unassembled WGS sequence"/>
</dbReference>
<protein>
    <submittedName>
        <fullName evidence="1">Uncharacterized protein</fullName>
    </submittedName>
</protein>
<proteinExistence type="predicted"/>
<dbReference type="AlphaFoldDB" id="A0A8T1TQS6"/>
<name>A0A8T1TQS6_9STRA</name>
<gene>
    <name evidence="1" type="ORF">JG687_00016398</name>
</gene>
<evidence type="ECO:0000313" key="1">
    <source>
        <dbReference type="EMBL" id="KAG6946971.1"/>
    </source>
</evidence>